<dbReference type="Pfam" id="PF13460">
    <property type="entry name" value="NAD_binding_10"/>
    <property type="match status" value="1"/>
</dbReference>
<dbReference type="EMBL" id="JBCGBO010000006">
    <property type="protein sequence ID" value="KAK9194596.1"/>
    <property type="molecule type" value="Genomic_DNA"/>
</dbReference>
<dbReference type="PANTHER" id="PTHR12126:SF8">
    <property type="entry name" value="NAD(P)-BINDING ROSSMANN-FOLD SUPERFAMILY PROTEIN"/>
    <property type="match status" value="1"/>
</dbReference>
<feature type="compositionally biased region" description="Basic and acidic residues" evidence="1">
    <location>
        <begin position="26"/>
        <end position="35"/>
    </location>
</feature>
<gene>
    <name evidence="3" type="ORF">WN944_005303</name>
</gene>
<dbReference type="GO" id="GO:0005739">
    <property type="term" value="C:mitochondrion"/>
    <property type="evidence" value="ECO:0007669"/>
    <property type="project" value="TreeGrafter"/>
</dbReference>
<accession>A0AAP0QN06</accession>
<organism evidence="3 4">
    <name type="scientific">Citrus x changshan-huyou</name>
    <dbReference type="NCBI Taxonomy" id="2935761"/>
    <lineage>
        <taxon>Eukaryota</taxon>
        <taxon>Viridiplantae</taxon>
        <taxon>Streptophyta</taxon>
        <taxon>Embryophyta</taxon>
        <taxon>Tracheophyta</taxon>
        <taxon>Spermatophyta</taxon>
        <taxon>Magnoliopsida</taxon>
        <taxon>eudicotyledons</taxon>
        <taxon>Gunneridae</taxon>
        <taxon>Pentapetalae</taxon>
        <taxon>rosids</taxon>
        <taxon>malvids</taxon>
        <taxon>Sapindales</taxon>
        <taxon>Rutaceae</taxon>
        <taxon>Aurantioideae</taxon>
        <taxon>Citrus</taxon>
    </lineage>
</organism>
<dbReference type="GO" id="GO:0044877">
    <property type="term" value="F:protein-containing complex binding"/>
    <property type="evidence" value="ECO:0007669"/>
    <property type="project" value="TreeGrafter"/>
</dbReference>
<dbReference type="AlphaFoldDB" id="A0AAP0QN06"/>
<keyword evidence="4" id="KW-1185">Reference proteome</keyword>
<sequence>MSRLLHSQTSTARLYNGRSLSTGSNRVDDPLKSEGTETPNVKPPSNEKVLVLGGNGFVGSHICKEALERGLTVSSFSRSGRSSLKDSWAESVVWHQGDLLSPDSLKDSLIGVNSVISCVGGFGSNSYMYKINGTANINAVKAAKEQGVKRFVFVSAAGFGLVNYLLRGYYEGKRATEKELMTELPHGGVILRPGFIHGTRQVGSIKLPLSVIGAPLEMVNFGIYIFPQQILIFTQQFTEFCVSVSREQNLWVILKHAKVLTAIPLVGPLLIPPVHVTSVAKVAVSAATDPTFPHGIIDVYSILQHSQQKSA</sequence>
<reference evidence="3 4" key="1">
    <citation type="submission" date="2024-05" db="EMBL/GenBank/DDBJ databases">
        <title>Haplotype-resolved chromosome-level genome assembly of Huyou (Citrus changshanensis).</title>
        <authorList>
            <person name="Miao C."/>
            <person name="Chen W."/>
            <person name="Wu Y."/>
            <person name="Wang L."/>
            <person name="Zhao S."/>
            <person name="Grierson D."/>
            <person name="Xu C."/>
            <person name="Chen K."/>
        </authorList>
    </citation>
    <scope>NUCLEOTIDE SEQUENCE [LARGE SCALE GENOMIC DNA]</scope>
    <source>
        <strain evidence="3">01-14</strain>
        <tissue evidence="3">Leaf</tissue>
    </source>
</reference>
<evidence type="ECO:0000313" key="3">
    <source>
        <dbReference type="EMBL" id="KAK9194596.1"/>
    </source>
</evidence>
<feature type="compositionally biased region" description="Polar residues" evidence="1">
    <location>
        <begin position="15"/>
        <end position="25"/>
    </location>
</feature>
<dbReference type="SUPFAM" id="SSF51735">
    <property type="entry name" value="NAD(P)-binding Rossmann-fold domains"/>
    <property type="match status" value="1"/>
</dbReference>
<dbReference type="InterPro" id="IPR051207">
    <property type="entry name" value="ComplexI_NDUFA9_subunit"/>
</dbReference>
<dbReference type="PANTHER" id="PTHR12126">
    <property type="entry name" value="NADH-UBIQUINONE OXIDOREDUCTASE 39 KDA SUBUNIT-RELATED"/>
    <property type="match status" value="1"/>
</dbReference>
<proteinExistence type="predicted"/>
<evidence type="ECO:0000256" key="1">
    <source>
        <dbReference type="SAM" id="MobiDB-lite"/>
    </source>
</evidence>
<name>A0AAP0QN06_9ROSI</name>
<feature type="domain" description="NAD(P)-binding" evidence="2">
    <location>
        <begin position="53"/>
        <end position="197"/>
    </location>
</feature>
<dbReference type="InterPro" id="IPR036291">
    <property type="entry name" value="NAD(P)-bd_dom_sf"/>
</dbReference>
<comment type="caution">
    <text evidence="3">The sequence shown here is derived from an EMBL/GenBank/DDBJ whole genome shotgun (WGS) entry which is preliminary data.</text>
</comment>
<evidence type="ECO:0000259" key="2">
    <source>
        <dbReference type="Pfam" id="PF13460"/>
    </source>
</evidence>
<protein>
    <recommendedName>
        <fullName evidence="2">NAD(P)-binding domain-containing protein</fullName>
    </recommendedName>
</protein>
<dbReference type="Proteomes" id="UP001428341">
    <property type="component" value="Unassembled WGS sequence"/>
</dbReference>
<dbReference type="InterPro" id="IPR016040">
    <property type="entry name" value="NAD(P)-bd_dom"/>
</dbReference>
<evidence type="ECO:0000313" key="4">
    <source>
        <dbReference type="Proteomes" id="UP001428341"/>
    </source>
</evidence>
<dbReference type="Gene3D" id="3.40.50.720">
    <property type="entry name" value="NAD(P)-binding Rossmann-like Domain"/>
    <property type="match status" value="1"/>
</dbReference>
<feature type="region of interest" description="Disordered" evidence="1">
    <location>
        <begin position="15"/>
        <end position="46"/>
    </location>
</feature>